<gene>
    <name evidence="1" type="ORF">AMECASPLE_022923</name>
</gene>
<proteinExistence type="predicted"/>
<reference evidence="1 2" key="1">
    <citation type="submission" date="2021-06" db="EMBL/GenBank/DDBJ databases">
        <authorList>
            <person name="Palmer J.M."/>
        </authorList>
    </citation>
    <scope>NUCLEOTIDE SEQUENCE [LARGE SCALE GENOMIC DNA]</scope>
    <source>
        <strain evidence="1 2">AS_MEX2019</strain>
        <tissue evidence="1">Muscle</tissue>
    </source>
</reference>
<name>A0ABV0YFI2_9TELE</name>
<sequence length="239" mass="26458">MLVTLSEPLDSKLGGGERTGTFNESRIVLMVKQVRKRLGCLSLVSVTVAQIQRTQKLASSKGGLEIPQCTKHFREVFPGFYFKKNPPEPEPRPRSPWKFLHEPRTEKVFLTEVGTGRLAGRSISSGCCFPVTSIQPLSAHFHGSFSSHSSTDRPRRLFPGVPLSGAGRRTQHARRLGEGSCQLRAIDGQMFLLQEERRCFSSGSQRLLCCCCCCCCSSDRRTPTCGPQPPVDHPCVKAH</sequence>
<evidence type="ECO:0000313" key="1">
    <source>
        <dbReference type="EMBL" id="MEQ2292414.1"/>
    </source>
</evidence>
<comment type="caution">
    <text evidence="1">The sequence shown here is derived from an EMBL/GenBank/DDBJ whole genome shotgun (WGS) entry which is preliminary data.</text>
</comment>
<dbReference type="Proteomes" id="UP001469553">
    <property type="component" value="Unassembled WGS sequence"/>
</dbReference>
<accession>A0ABV0YFI2</accession>
<evidence type="ECO:0000313" key="2">
    <source>
        <dbReference type="Proteomes" id="UP001469553"/>
    </source>
</evidence>
<protein>
    <submittedName>
        <fullName evidence="1">Uncharacterized protein</fullName>
    </submittedName>
</protein>
<organism evidence="1 2">
    <name type="scientific">Ameca splendens</name>
    <dbReference type="NCBI Taxonomy" id="208324"/>
    <lineage>
        <taxon>Eukaryota</taxon>
        <taxon>Metazoa</taxon>
        <taxon>Chordata</taxon>
        <taxon>Craniata</taxon>
        <taxon>Vertebrata</taxon>
        <taxon>Euteleostomi</taxon>
        <taxon>Actinopterygii</taxon>
        <taxon>Neopterygii</taxon>
        <taxon>Teleostei</taxon>
        <taxon>Neoteleostei</taxon>
        <taxon>Acanthomorphata</taxon>
        <taxon>Ovalentaria</taxon>
        <taxon>Atherinomorphae</taxon>
        <taxon>Cyprinodontiformes</taxon>
        <taxon>Goodeidae</taxon>
        <taxon>Ameca</taxon>
    </lineage>
</organism>
<dbReference type="EMBL" id="JAHRIP010030290">
    <property type="protein sequence ID" value="MEQ2292414.1"/>
    <property type="molecule type" value="Genomic_DNA"/>
</dbReference>
<keyword evidence="2" id="KW-1185">Reference proteome</keyword>